<evidence type="ECO:0000313" key="1">
    <source>
        <dbReference type="EMBL" id="KAJ7690821.1"/>
    </source>
</evidence>
<proteinExistence type="predicted"/>
<protein>
    <submittedName>
        <fullName evidence="1">Uncharacterized protein</fullName>
    </submittedName>
</protein>
<sequence length="92" mass="10245">MAVVHFSGFLKCVAAPVIRFLVPSGQFWWCRIPWIRPPSALPAFLLLHPCRGPRRGVLAPQPLSLLYAVLTFQRLRGSADTCRTIIFIGASN</sequence>
<evidence type="ECO:0000313" key="2">
    <source>
        <dbReference type="Proteomes" id="UP001221757"/>
    </source>
</evidence>
<comment type="caution">
    <text evidence="1">The sequence shown here is derived from an EMBL/GenBank/DDBJ whole genome shotgun (WGS) entry which is preliminary data.</text>
</comment>
<keyword evidence="2" id="KW-1185">Reference proteome</keyword>
<organism evidence="1 2">
    <name type="scientific">Mycena rosella</name>
    <name type="common">Pink bonnet</name>
    <name type="synonym">Agaricus rosellus</name>
    <dbReference type="NCBI Taxonomy" id="1033263"/>
    <lineage>
        <taxon>Eukaryota</taxon>
        <taxon>Fungi</taxon>
        <taxon>Dikarya</taxon>
        <taxon>Basidiomycota</taxon>
        <taxon>Agaricomycotina</taxon>
        <taxon>Agaricomycetes</taxon>
        <taxon>Agaricomycetidae</taxon>
        <taxon>Agaricales</taxon>
        <taxon>Marasmiineae</taxon>
        <taxon>Mycenaceae</taxon>
        <taxon>Mycena</taxon>
    </lineage>
</organism>
<reference evidence="1" key="1">
    <citation type="submission" date="2023-03" db="EMBL/GenBank/DDBJ databases">
        <title>Massive genome expansion in bonnet fungi (Mycena s.s.) driven by repeated elements and novel gene families across ecological guilds.</title>
        <authorList>
            <consortium name="Lawrence Berkeley National Laboratory"/>
            <person name="Harder C.B."/>
            <person name="Miyauchi S."/>
            <person name="Viragh M."/>
            <person name="Kuo A."/>
            <person name="Thoen E."/>
            <person name="Andreopoulos B."/>
            <person name="Lu D."/>
            <person name="Skrede I."/>
            <person name="Drula E."/>
            <person name="Henrissat B."/>
            <person name="Morin E."/>
            <person name="Kohler A."/>
            <person name="Barry K."/>
            <person name="LaButti K."/>
            <person name="Morin E."/>
            <person name="Salamov A."/>
            <person name="Lipzen A."/>
            <person name="Mereny Z."/>
            <person name="Hegedus B."/>
            <person name="Baldrian P."/>
            <person name="Stursova M."/>
            <person name="Weitz H."/>
            <person name="Taylor A."/>
            <person name="Grigoriev I.V."/>
            <person name="Nagy L.G."/>
            <person name="Martin F."/>
            <person name="Kauserud H."/>
        </authorList>
    </citation>
    <scope>NUCLEOTIDE SEQUENCE</scope>
    <source>
        <strain evidence="1">CBHHK067</strain>
    </source>
</reference>
<gene>
    <name evidence="1" type="ORF">B0H17DRAFT_1064001</name>
</gene>
<accession>A0AAD7GE90</accession>
<dbReference type="EMBL" id="JARKIE010000062">
    <property type="protein sequence ID" value="KAJ7690821.1"/>
    <property type="molecule type" value="Genomic_DNA"/>
</dbReference>
<dbReference type="Proteomes" id="UP001221757">
    <property type="component" value="Unassembled WGS sequence"/>
</dbReference>
<name>A0AAD7GE90_MYCRO</name>
<dbReference type="AlphaFoldDB" id="A0AAD7GE90"/>